<sequence>MNNELLIESLAEELQQTVNDHLKNDKIARIDASPNDVEQGLAKLVLTLIELLRQLLERQAVRRVEGGSLTDAEIERMGDTFIRLEARMKELKEIFGLQDEELNLNLGPLGNLL</sequence>
<dbReference type="PANTHER" id="PTHR40137">
    <property type="entry name" value="PROTEIN GVPK 1"/>
    <property type="match status" value="1"/>
</dbReference>
<proteinExistence type="inferred from homology"/>
<evidence type="ECO:0000256" key="3">
    <source>
        <dbReference type="ARBA" id="ARBA00035659"/>
    </source>
</evidence>
<evidence type="ECO:0000313" key="7">
    <source>
        <dbReference type="Proteomes" id="UP001431572"/>
    </source>
</evidence>
<evidence type="ECO:0000313" key="6">
    <source>
        <dbReference type="Proteomes" id="UP000521676"/>
    </source>
</evidence>
<dbReference type="Pfam" id="PF05121">
    <property type="entry name" value="GvpK"/>
    <property type="match status" value="1"/>
</dbReference>
<dbReference type="Proteomes" id="UP001431572">
    <property type="component" value="Chromosome 2"/>
</dbReference>
<protein>
    <submittedName>
        <fullName evidence="4">Gas vesicle protein K</fullName>
    </submittedName>
</protein>
<keyword evidence="1" id="KW-0304">Gas vesicle</keyword>
<dbReference type="RefSeq" id="WP_341471609.1">
    <property type="nucleotide sequence ID" value="NZ_CP128400.1"/>
</dbReference>
<dbReference type="Proteomes" id="UP000521676">
    <property type="component" value="Unassembled WGS sequence"/>
</dbReference>
<dbReference type="GO" id="GO:0031411">
    <property type="term" value="C:gas vesicle"/>
    <property type="evidence" value="ECO:0007669"/>
    <property type="project" value="UniProtKB-SubCell"/>
</dbReference>
<dbReference type="EMBL" id="JACATZ010000003">
    <property type="protein sequence ID" value="NWJ47832.1"/>
    <property type="molecule type" value="Genomic_DNA"/>
</dbReference>
<evidence type="ECO:0000313" key="4">
    <source>
        <dbReference type="EMBL" id="NWJ47832.1"/>
    </source>
</evidence>
<dbReference type="PANTHER" id="PTHR40137:SF2">
    <property type="entry name" value="PROTEIN GVPK 1"/>
    <property type="match status" value="1"/>
</dbReference>
<name>A0A8T7M7A7_9CHLR</name>
<dbReference type="InterPro" id="IPR007805">
    <property type="entry name" value="GvpK"/>
</dbReference>
<keyword evidence="7" id="KW-1185">Reference proteome</keyword>
<evidence type="ECO:0000256" key="1">
    <source>
        <dbReference type="ARBA" id="ARBA00022987"/>
    </source>
</evidence>
<comment type="subcellular location">
    <subcellularLocation>
        <location evidence="2">Gas vesicle</location>
    </subcellularLocation>
</comment>
<organism evidence="4 6">
    <name type="scientific">Candidatus Chlorohelix allophototropha</name>
    <dbReference type="NCBI Taxonomy" id="3003348"/>
    <lineage>
        <taxon>Bacteria</taxon>
        <taxon>Bacillati</taxon>
        <taxon>Chloroflexota</taxon>
        <taxon>Chloroflexia</taxon>
        <taxon>Candidatus Chloroheliales</taxon>
        <taxon>Candidatus Chloroheliaceae</taxon>
        <taxon>Candidatus Chlorohelix</taxon>
    </lineage>
</organism>
<reference evidence="5" key="2">
    <citation type="journal article" date="2024" name="Nature">
        <title>Anoxygenic phototroph of the Chloroflexota uses a type I reaction centre.</title>
        <authorList>
            <person name="Tsuji J.M."/>
            <person name="Shaw N.A."/>
            <person name="Nagashima S."/>
            <person name="Venkiteswaran J.J."/>
            <person name="Schiff S.L."/>
            <person name="Watanabe T."/>
            <person name="Fukui M."/>
            <person name="Hanada S."/>
            <person name="Tank M."/>
            <person name="Neufeld J.D."/>
        </authorList>
    </citation>
    <scope>NUCLEOTIDE SEQUENCE</scope>
    <source>
        <strain evidence="5">L227-S17</strain>
    </source>
</reference>
<comment type="similarity">
    <text evidence="3">Belongs to the gas vesicle GvpK family.</text>
</comment>
<evidence type="ECO:0000256" key="2">
    <source>
        <dbReference type="ARBA" id="ARBA00035108"/>
    </source>
</evidence>
<dbReference type="EMBL" id="CP128400">
    <property type="protein sequence ID" value="WJW69736.1"/>
    <property type="molecule type" value="Genomic_DNA"/>
</dbReference>
<gene>
    <name evidence="4" type="ORF">HXX08_18420</name>
    <name evidence="5" type="ORF">OZ401_003366</name>
</gene>
<reference evidence="4 6" key="1">
    <citation type="submission" date="2020-06" db="EMBL/GenBank/DDBJ databases">
        <title>Anoxygenic phototrophic Chloroflexota member uses a Type I reaction center.</title>
        <authorList>
            <person name="Tsuji J.M."/>
            <person name="Shaw N.A."/>
            <person name="Nagashima S."/>
            <person name="Venkiteswaran J."/>
            <person name="Schiff S.L."/>
            <person name="Hanada S."/>
            <person name="Tank M."/>
            <person name="Neufeld J.D."/>
        </authorList>
    </citation>
    <scope>NUCLEOTIDE SEQUENCE [LARGE SCALE GENOMIC DNA]</scope>
    <source>
        <strain evidence="4">L227-S17</strain>
    </source>
</reference>
<evidence type="ECO:0000313" key="5">
    <source>
        <dbReference type="EMBL" id="WJW69736.1"/>
    </source>
</evidence>
<accession>A0A8T7M7A7</accession>
<dbReference type="GO" id="GO:0031412">
    <property type="term" value="P:gas vesicle organization"/>
    <property type="evidence" value="ECO:0007669"/>
    <property type="project" value="InterPro"/>
</dbReference>
<dbReference type="AlphaFoldDB" id="A0A8T7M7A7"/>